<evidence type="ECO:0000313" key="1">
    <source>
        <dbReference type="EMBL" id="KMQ82714.1"/>
    </source>
</evidence>
<keyword evidence="2" id="KW-1185">Reference proteome</keyword>
<proteinExistence type="predicted"/>
<evidence type="ECO:0000313" key="2">
    <source>
        <dbReference type="Proteomes" id="UP000036403"/>
    </source>
</evidence>
<accession>A0A0J7JXC4</accession>
<dbReference type="Pfam" id="PF14223">
    <property type="entry name" value="Retrotran_gag_2"/>
    <property type="match status" value="1"/>
</dbReference>
<dbReference type="AlphaFoldDB" id="A0A0J7JXC4"/>
<dbReference type="OrthoDB" id="7696058at2759"/>
<sequence length="72" mass="8135">MGPVMPWKYRIEMLLIKEDLWDVVIGAPPSAATEFAAWTKRDGKARAIMGLMVEDAQLVHIKTKKQKILGKL</sequence>
<dbReference type="EMBL" id="LBMM01023486">
    <property type="protein sequence ID" value="KMQ82714.1"/>
    <property type="molecule type" value="Genomic_DNA"/>
</dbReference>
<comment type="caution">
    <text evidence="1">The sequence shown here is derived from an EMBL/GenBank/DDBJ whole genome shotgun (WGS) entry which is preliminary data.</text>
</comment>
<dbReference type="Proteomes" id="UP000036403">
    <property type="component" value="Unassembled WGS sequence"/>
</dbReference>
<reference evidence="1 2" key="1">
    <citation type="submission" date="2015-04" db="EMBL/GenBank/DDBJ databases">
        <title>Lasius niger genome sequencing.</title>
        <authorList>
            <person name="Konorov E.A."/>
            <person name="Nikitin M.A."/>
            <person name="Kirill M.V."/>
            <person name="Chang P."/>
        </authorList>
    </citation>
    <scope>NUCLEOTIDE SEQUENCE [LARGE SCALE GENOMIC DNA]</scope>
    <source>
        <tissue evidence="1">Whole</tissue>
    </source>
</reference>
<dbReference type="PaxDb" id="67767-A0A0J7JXC4"/>
<protein>
    <submittedName>
        <fullName evidence="1">Msp domain protein</fullName>
    </submittedName>
</protein>
<organism evidence="1 2">
    <name type="scientific">Lasius niger</name>
    <name type="common">Black garden ant</name>
    <dbReference type="NCBI Taxonomy" id="67767"/>
    <lineage>
        <taxon>Eukaryota</taxon>
        <taxon>Metazoa</taxon>
        <taxon>Ecdysozoa</taxon>
        <taxon>Arthropoda</taxon>
        <taxon>Hexapoda</taxon>
        <taxon>Insecta</taxon>
        <taxon>Pterygota</taxon>
        <taxon>Neoptera</taxon>
        <taxon>Endopterygota</taxon>
        <taxon>Hymenoptera</taxon>
        <taxon>Apocrita</taxon>
        <taxon>Aculeata</taxon>
        <taxon>Formicoidea</taxon>
        <taxon>Formicidae</taxon>
        <taxon>Formicinae</taxon>
        <taxon>Lasius</taxon>
        <taxon>Lasius</taxon>
    </lineage>
</organism>
<name>A0A0J7JXC4_LASNI</name>
<gene>
    <name evidence="1" type="ORF">RF55_22071</name>
</gene>